<dbReference type="OrthoDB" id="9971063at2759"/>
<feature type="region of interest" description="Disordered" evidence="13">
    <location>
        <begin position="1"/>
        <end position="32"/>
    </location>
</feature>
<protein>
    <submittedName>
        <fullName evidence="15">Uncharacterized protein</fullName>
    </submittedName>
</protein>
<keyword evidence="16" id="KW-1185">Reference proteome</keyword>
<reference evidence="15 16" key="1">
    <citation type="journal article" date="2019" name="Sci. Rep.">
        <title>Orb-weaving spider Araneus ventricosus genome elucidates the spidroin gene catalogue.</title>
        <authorList>
            <person name="Kono N."/>
            <person name="Nakamura H."/>
            <person name="Ohtoshi R."/>
            <person name="Moran D.A.P."/>
            <person name="Shinohara A."/>
            <person name="Yoshida Y."/>
            <person name="Fujiwara M."/>
            <person name="Mori M."/>
            <person name="Tomita M."/>
            <person name="Arakawa K."/>
        </authorList>
    </citation>
    <scope>NUCLEOTIDE SEQUENCE [LARGE SCALE GENOMIC DNA]</scope>
</reference>
<evidence type="ECO:0000313" key="16">
    <source>
        <dbReference type="Proteomes" id="UP000499080"/>
    </source>
</evidence>
<dbReference type="PANTHER" id="PTHR47326:SF1">
    <property type="entry name" value="HTH PSQ-TYPE DOMAIN-CONTAINING PROTEIN"/>
    <property type="match status" value="1"/>
</dbReference>
<dbReference type="Proteomes" id="UP000499080">
    <property type="component" value="Unassembled WGS sequence"/>
</dbReference>
<dbReference type="InterPro" id="IPR036397">
    <property type="entry name" value="RNaseH_sf"/>
</dbReference>
<evidence type="ECO:0000313" key="15">
    <source>
        <dbReference type="EMBL" id="GBM10429.1"/>
    </source>
</evidence>
<keyword evidence="10 12" id="KW-0739">Sodium transport</keyword>
<comment type="similarity">
    <text evidence="2 12">Belongs to the amiloride-sensitive sodium channel (TC 1.A.6) family.</text>
</comment>
<evidence type="ECO:0000256" key="11">
    <source>
        <dbReference type="ARBA" id="ARBA00023303"/>
    </source>
</evidence>
<evidence type="ECO:0000256" key="12">
    <source>
        <dbReference type="RuleBase" id="RU000679"/>
    </source>
</evidence>
<dbReference type="InterPro" id="IPR001873">
    <property type="entry name" value="ENaC"/>
</dbReference>
<comment type="caution">
    <text evidence="15">The sequence shown here is derived from an EMBL/GenBank/DDBJ whole genome shotgun (WGS) entry which is preliminary data.</text>
</comment>
<dbReference type="EMBL" id="BGPR01000286">
    <property type="protein sequence ID" value="GBM10429.1"/>
    <property type="molecule type" value="Genomic_DNA"/>
</dbReference>
<sequence length="293" mass="33223">MSSAKSKDDRFQKHSSSDVKKMSSPNDFPGDSDEENLKSIALNLLTKSSVYAVAQLVSSNGSSRKLLWFIVLLVGISGCSYEVYRFLTLYFQYPVVITLEVQNTWKLDFPAVTVCNLNRIPVFYYDCLLNQNKTVEECMDYCSSKGGYRSEETFHPILPSQVLPQLLDDAYVSAAMCSSMWFQHDGAPAHYNIDVRLHLNARYGQQWIGRGGPVFWPARSPNLTCLDYFLWWYVKSLVYETPVKSAEDLVARIAADAGEVRDTPGIFANVRSSMRRSCEACITARGRNFEYLL</sequence>
<evidence type="ECO:0000256" key="13">
    <source>
        <dbReference type="SAM" id="MobiDB-lite"/>
    </source>
</evidence>
<dbReference type="GO" id="GO:0016020">
    <property type="term" value="C:membrane"/>
    <property type="evidence" value="ECO:0007669"/>
    <property type="project" value="UniProtKB-SubCell"/>
</dbReference>
<organism evidence="15 16">
    <name type="scientific">Araneus ventricosus</name>
    <name type="common">Orbweaver spider</name>
    <name type="synonym">Epeira ventricosa</name>
    <dbReference type="NCBI Taxonomy" id="182803"/>
    <lineage>
        <taxon>Eukaryota</taxon>
        <taxon>Metazoa</taxon>
        <taxon>Ecdysozoa</taxon>
        <taxon>Arthropoda</taxon>
        <taxon>Chelicerata</taxon>
        <taxon>Arachnida</taxon>
        <taxon>Araneae</taxon>
        <taxon>Araneomorphae</taxon>
        <taxon>Entelegynae</taxon>
        <taxon>Araneoidea</taxon>
        <taxon>Araneidae</taxon>
        <taxon>Araneus</taxon>
    </lineage>
</organism>
<evidence type="ECO:0000256" key="14">
    <source>
        <dbReference type="SAM" id="Phobius"/>
    </source>
</evidence>
<evidence type="ECO:0000256" key="9">
    <source>
        <dbReference type="ARBA" id="ARBA00023136"/>
    </source>
</evidence>
<keyword evidence="8 12" id="KW-0406">Ion transport</keyword>
<dbReference type="AlphaFoldDB" id="A0A4Y2D293"/>
<evidence type="ECO:0000256" key="3">
    <source>
        <dbReference type="ARBA" id="ARBA00022448"/>
    </source>
</evidence>
<keyword evidence="3 12" id="KW-0813">Transport</keyword>
<feature type="transmembrane region" description="Helical" evidence="14">
    <location>
        <begin position="66"/>
        <end position="84"/>
    </location>
</feature>
<keyword evidence="9 14" id="KW-0472">Membrane</keyword>
<dbReference type="Pfam" id="PF00858">
    <property type="entry name" value="ASC"/>
    <property type="match status" value="1"/>
</dbReference>
<evidence type="ECO:0000256" key="8">
    <source>
        <dbReference type="ARBA" id="ARBA00023065"/>
    </source>
</evidence>
<keyword evidence="11 12" id="KW-0407">Ion channel</keyword>
<name>A0A4Y2D293_ARAVE</name>
<accession>A0A4Y2D293</accession>
<evidence type="ECO:0000256" key="4">
    <source>
        <dbReference type="ARBA" id="ARBA00022461"/>
    </source>
</evidence>
<keyword evidence="7" id="KW-0915">Sodium</keyword>
<keyword evidence="6 14" id="KW-1133">Transmembrane helix</keyword>
<dbReference type="PANTHER" id="PTHR47326">
    <property type="entry name" value="TRANSPOSABLE ELEMENT TC3 TRANSPOSASE-LIKE PROTEIN"/>
    <property type="match status" value="1"/>
</dbReference>
<dbReference type="GO" id="GO:0005272">
    <property type="term" value="F:sodium channel activity"/>
    <property type="evidence" value="ECO:0007669"/>
    <property type="project" value="UniProtKB-KW"/>
</dbReference>
<evidence type="ECO:0000256" key="6">
    <source>
        <dbReference type="ARBA" id="ARBA00022989"/>
    </source>
</evidence>
<evidence type="ECO:0000256" key="10">
    <source>
        <dbReference type="ARBA" id="ARBA00023201"/>
    </source>
</evidence>
<keyword evidence="5 12" id="KW-0812">Transmembrane</keyword>
<evidence type="ECO:0000256" key="1">
    <source>
        <dbReference type="ARBA" id="ARBA00004141"/>
    </source>
</evidence>
<keyword evidence="4 12" id="KW-0894">Sodium channel</keyword>
<dbReference type="Gene3D" id="3.30.420.10">
    <property type="entry name" value="Ribonuclease H-like superfamily/Ribonuclease H"/>
    <property type="match status" value="1"/>
</dbReference>
<gene>
    <name evidence="15" type="ORF">AVEN_263344_1</name>
</gene>
<comment type="subcellular location">
    <subcellularLocation>
        <location evidence="1">Membrane</location>
        <topology evidence="1">Multi-pass membrane protein</topology>
    </subcellularLocation>
</comment>
<feature type="compositionally biased region" description="Basic and acidic residues" evidence="13">
    <location>
        <begin position="1"/>
        <end position="21"/>
    </location>
</feature>
<evidence type="ECO:0000256" key="2">
    <source>
        <dbReference type="ARBA" id="ARBA00007193"/>
    </source>
</evidence>
<evidence type="ECO:0000256" key="5">
    <source>
        <dbReference type="ARBA" id="ARBA00022692"/>
    </source>
</evidence>
<evidence type="ECO:0000256" key="7">
    <source>
        <dbReference type="ARBA" id="ARBA00023053"/>
    </source>
</evidence>
<dbReference type="GO" id="GO:0003676">
    <property type="term" value="F:nucleic acid binding"/>
    <property type="evidence" value="ECO:0007669"/>
    <property type="project" value="InterPro"/>
</dbReference>
<proteinExistence type="inferred from homology"/>